<name>A0A9P3GRU3_9APHY</name>
<evidence type="ECO:0000259" key="2">
    <source>
        <dbReference type="Pfam" id="PF09994"/>
    </source>
</evidence>
<keyword evidence="4" id="KW-1185">Reference proteome</keyword>
<dbReference type="Proteomes" id="UP000703269">
    <property type="component" value="Unassembled WGS sequence"/>
</dbReference>
<dbReference type="InterPro" id="IPR018712">
    <property type="entry name" value="Tle1-like_cat"/>
</dbReference>
<reference evidence="3 4" key="1">
    <citation type="submission" date="2021-08" db="EMBL/GenBank/DDBJ databases">
        <title>Draft Genome Sequence of Phanerochaete sordida strain YK-624.</title>
        <authorList>
            <person name="Mori T."/>
            <person name="Dohra H."/>
            <person name="Suzuki T."/>
            <person name="Kawagishi H."/>
            <person name="Hirai H."/>
        </authorList>
    </citation>
    <scope>NUCLEOTIDE SEQUENCE [LARGE SCALE GENOMIC DNA]</scope>
    <source>
        <strain evidence="3 4">YK-624</strain>
    </source>
</reference>
<sequence>MVFKRTLCQSVLVQIVGVWNTFSSVGLLRSTTLTCMTTNTTIRPFLHALLLDERRCTFQPNLYRRLIPDASFIVPYVSAVPDNNTPMPAMSDVSFDEEDKRRR</sequence>
<proteinExistence type="predicted"/>
<organism evidence="3 4">
    <name type="scientific">Phanerochaete sordida</name>
    <dbReference type="NCBI Taxonomy" id="48140"/>
    <lineage>
        <taxon>Eukaryota</taxon>
        <taxon>Fungi</taxon>
        <taxon>Dikarya</taxon>
        <taxon>Basidiomycota</taxon>
        <taxon>Agaricomycotina</taxon>
        <taxon>Agaricomycetes</taxon>
        <taxon>Polyporales</taxon>
        <taxon>Phanerochaetaceae</taxon>
        <taxon>Phanerochaete</taxon>
    </lineage>
</organism>
<comment type="caution">
    <text evidence="3">The sequence shown here is derived from an EMBL/GenBank/DDBJ whole genome shotgun (WGS) entry which is preliminary data.</text>
</comment>
<feature type="domain" description="T6SS Phospholipase effector Tle1-like catalytic" evidence="2">
    <location>
        <begin position="4"/>
        <end position="65"/>
    </location>
</feature>
<dbReference type="EMBL" id="BPQB01000147">
    <property type="protein sequence ID" value="GJF00343.1"/>
    <property type="molecule type" value="Genomic_DNA"/>
</dbReference>
<accession>A0A9P3GRU3</accession>
<evidence type="ECO:0000313" key="3">
    <source>
        <dbReference type="EMBL" id="GJF00343.1"/>
    </source>
</evidence>
<evidence type="ECO:0000313" key="4">
    <source>
        <dbReference type="Proteomes" id="UP000703269"/>
    </source>
</evidence>
<dbReference type="AlphaFoldDB" id="A0A9P3GRU3"/>
<gene>
    <name evidence="3" type="ORF">PsYK624_166280</name>
</gene>
<feature type="region of interest" description="Disordered" evidence="1">
    <location>
        <begin position="82"/>
        <end position="103"/>
    </location>
</feature>
<evidence type="ECO:0000256" key="1">
    <source>
        <dbReference type="SAM" id="MobiDB-lite"/>
    </source>
</evidence>
<dbReference type="Pfam" id="PF09994">
    <property type="entry name" value="T6SS_Tle1-like_cat"/>
    <property type="match status" value="1"/>
</dbReference>
<protein>
    <recommendedName>
        <fullName evidence="2">T6SS Phospholipase effector Tle1-like catalytic domain-containing protein</fullName>
    </recommendedName>
</protein>